<reference evidence="2 3" key="1">
    <citation type="journal article" date="2017" name="ISME J.">
        <title>Potential for microbial H2 and metal transformations associated with novel bacteria and archaea in deep terrestrial subsurface sediments.</title>
        <authorList>
            <person name="Hernsdorf A.W."/>
            <person name="Amano Y."/>
            <person name="Miyakawa K."/>
            <person name="Ise K."/>
            <person name="Suzuki Y."/>
            <person name="Anantharaman K."/>
            <person name="Probst A."/>
            <person name="Burstein D."/>
            <person name="Thomas B.C."/>
            <person name="Banfield J.F."/>
        </authorList>
    </citation>
    <scope>NUCLEOTIDE SEQUENCE [LARGE SCALE GENOMIC DNA]</scope>
    <source>
        <strain evidence="2">HGW-Wallbacteria-1</strain>
    </source>
</reference>
<feature type="domain" description="N-acetyltransferase" evidence="1">
    <location>
        <begin position="25"/>
        <end position="172"/>
    </location>
</feature>
<name>A0A2N1PN78_9BACT</name>
<proteinExistence type="predicted"/>
<gene>
    <name evidence="2" type="ORF">CVV64_12760</name>
</gene>
<dbReference type="GO" id="GO:0016747">
    <property type="term" value="F:acyltransferase activity, transferring groups other than amino-acyl groups"/>
    <property type="evidence" value="ECO:0007669"/>
    <property type="project" value="InterPro"/>
</dbReference>
<protein>
    <recommendedName>
        <fullName evidence="1">N-acetyltransferase domain-containing protein</fullName>
    </recommendedName>
</protein>
<dbReference type="Pfam" id="PF00583">
    <property type="entry name" value="Acetyltransf_1"/>
    <property type="match status" value="2"/>
</dbReference>
<evidence type="ECO:0000259" key="1">
    <source>
        <dbReference type="PROSITE" id="PS51186"/>
    </source>
</evidence>
<evidence type="ECO:0000313" key="3">
    <source>
        <dbReference type="Proteomes" id="UP000233256"/>
    </source>
</evidence>
<dbReference type="Proteomes" id="UP000233256">
    <property type="component" value="Unassembled WGS sequence"/>
</dbReference>
<dbReference type="CDD" id="cd04301">
    <property type="entry name" value="NAT_SF"/>
    <property type="match status" value="1"/>
</dbReference>
<accession>A0A2N1PN78</accession>
<dbReference type="InterPro" id="IPR000182">
    <property type="entry name" value="GNAT_dom"/>
</dbReference>
<comment type="caution">
    <text evidence="2">The sequence shown here is derived from an EMBL/GenBank/DDBJ whole genome shotgun (WGS) entry which is preliminary data.</text>
</comment>
<dbReference type="AlphaFoldDB" id="A0A2N1PN78"/>
<dbReference type="InterPro" id="IPR016181">
    <property type="entry name" value="Acyl_CoA_acyltransferase"/>
</dbReference>
<sequence length="321" mass="36131">MLYSGASGRVMNMENERQSGSGAGLQFRVLKEDYFNIIYMGLTFPSLRPILKNPPAHECLALAAAWDNVPVGLAITRITSDDSAELLSIFIDPKSRGRGIGSALISENERILLGAGVRKIEVNISGGHRNFEMLKNFVSGRGFGDMKSSMVMGKFQRDRIHEMKWVDRYTLPPGFEATAWAGQSEAERDQIIAESTPQGQEPVGSAAAWPYSEPELHEPLTSLLLRKEGKIMGWIVCHRIQPELIRYTHLYVKEEFQQFGLLIPLFAQALQLHRESGPERGIFAIRQTNDGFMNFFRKRLAPHLTSFSESLVFTKQLSEKE</sequence>
<dbReference type="Gene3D" id="3.40.630.30">
    <property type="match status" value="2"/>
</dbReference>
<evidence type="ECO:0000313" key="2">
    <source>
        <dbReference type="EMBL" id="PKK89787.1"/>
    </source>
</evidence>
<organism evidence="2 3">
    <name type="scientific">Candidatus Wallbacteria bacterium HGW-Wallbacteria-1</name>
    <dbReference type="NCBI Taxonomy" id="2013854"/>
    <lineage>
        <taxon>Bacteria</taxon>
        <taxon>Candidatus Walliibacteriota</taxon>
    </lineage>
</organism>
<dbReference type="EMBL" id="PGXC01000012">
    <property type="protein sequence ID" value="PKK89787.1"/>
    <property type="molecule type" value="Genomic_DNA"/>
</dbReference>
<dbReference type="PROSITE" id="PS51186">
    <property type="entry name" value="GNAT"/>
    <property type="match status" value="1"/>
</dbReference>
<dbReference type="SUPFAM" id="SSF55729">
    <property type="entry name" value="Acyl-CoA N-acyltransferases (Nat)"/>
    <property type="match status" value="2"/>
</dbReference>